<keyword evidence="9" id="KW-1185">Reference proteome</keyword>
<dbReference type="InterPro" id="IPR036271">
    <property type="entry name" value="Tet_transcr_reg_TetR-rel_C_sf"/>
</dbReference>
<keyword evidence="3 5" id="KW-0238">DNA-binding</keyword>
<feature type="domain" description="HTH tetR-type" evidence="7">
    <location>
        <begin position="10"/>
        <end position="70"/>
    </location>
</feature>
<dbReference type="Pfam" id="PF17932">
    <property type="entry name" value="TetR_C_24"/>
    <property type="match status" value="1"/>
</dbReference>
<dbReference type="InterPro" id="IPR001647">
    <property type="entry name" value="HTH_TetR"/>
</dbReference>
<keyword evidence="4" id="KW-0804">Transcription</keyword>
<evidence type="ECO:0000256" key="2">
    <source>
        <dbReference type="ARBA" id="ARBA00023015"/>
    </source>
</evidence>
<dbReference type="GO" id="GO:0003700">
    <property type="term" value="F:DNA-binding transcription factor activity"/>
    <property type="evidence" value="ECO:0007669"/>
    <property type="project" value="TreeGrafter"/>
</dbReference>
<evidence type="ECO:0000256" key="6">
    <source>
        <dbReference type="SAM" id="MobiDB-lite"/>
    </source>
</evidence>
<dbReference type="PROSITE" id="PS50977">
    <property type="entry name" value="HTH_TETR_2"/>
    <property type="match status" value="1"/>
</dbReference>
<proteinExistence type="predicted"/>
<dbReference type="SUPFAM" id="SSF48498">
    <property type="entry name" value="Tetracyclin repressor-like, C-terminal domain"/>
    <property type="match status" value="1"/>
</dbReference>
<name>A0A4R7C1Y0_9HYPH</name>
<dbReference type="EMBL" id="SNZR01000013">
    <property type="protein sequence ID" value="TDR90416.1"/>
    <property type="molecule type" value="Genomic_DNA"/>
</dbReference>
<evidence type="ECO:0000256" key="4">
    <source>
        <dbReference type="ARBA" id="ARBA00023163"/>
    </source>
</evidence>
<dbReference type="InterPro" id="IPR041490">
    <property type="entry name" value="KstR2_TetR_C"/>
</dbReference>
<dbReference type="AlphaFoldDB" id="A0A4R7C1Y0"/>
<keyword evidence="2" id="KW-0805">Transcription regulation</keyword>
<dbReference type="InterPro" id="IPR023772">
    <property type="entry name" value="DNA-bd_HTH_TetR-type_CS"/>
</dbReference>
<dbReference type="PANTHER" id="PTHR30055:SF175">
    <property type="entry name" value="HTH-TYPE TRANSCRIPTIONAL REPRESSOR KSTR2"/>
    <property type="match status" value="1"/>
</dbReference>
<evidence type="ECO:0000256" key="3">
    <source>
        <dbReference type="ARBA" id="ARBA00023125"/>
    </source>
</evidence>
<evidence type="ECO:0000313" key="8">
    <source>
        <dbReference type="EMBL" id="TDR90416.1"/>
    </source>
</evidence>
<protein>
    <submittedName>
        <fullName evidence="8">TetR family transcriptional regulator</fullName>
    </submittedName>
</protein>
<dbReference type="RefSeq" id="WP_208111551.1">
    <property type="nucleotide sequence ID" value="NZ_SNZR01000013.1"/>
</dbReference>
<dbReference type="PANTHER" id="PTHR30055">
    <property type="entry name" value="HTH-TYPE TRANSCRIPTIONAL REGULATOR RUTR"/>
    <property type="match status" value="1"/>
</dbReference>
<organism evidence="8 9">
    <name type="scientific">Enterovirga rhinocerotis</name>
    <dbReference type="NCBI Taxonomy" id="1339210"/>
    <lineage>
        <taxon>Bacteria</taxon>
        <taxon>Pseudomonadati</taxon>
        <taxon>Pseudomonadota</taxon>
        <taxon>Alphaproteobacteria</taxon>
        <taxon>Hyphomicrobiales</taxon>
        <taxon>Methylobacteriaceae</taxon>
        <taxon>Enterovirga</taxon>
    </lineage>
</organism>
<accession>A0A4R7C1Y0</accession>
<feature type="compositionally biased region" description="Low complexity" evidence="6">
    <location>
        <begin position="240"/>
        <end position="249"/>
    </location>
</feature>
<evidence type="ECO:0000259" key="7">
    <source>
        <dbReference type="PROSITE" id="PS50977"/>
    </source>
</evidence>
<feature type="DNA-binding region" description="H-T-H motif" evidence="5">
    <location>
        <begin position="33"/>
        <end position="52"/>
    </location>
</feature>
<evidence type="ECO:0000313" key="9">
    <source>
        <dbReference type="Proteomes" id="UP000295122"/>
    </source>
</evidence>
<keyword evidence="1" id="KW-0678">Repressor</keyword>
<dbReference type="Gene3D" id="1.10.357.10">
    <property type="entry name" value="Tetracycline Repressor, domain 2"/>
    <property type="match status" value="1"/>
</dbReference>
<dbReference type="InterPro" id="IPR050109">
    <property type="entry name" value="HTH-type_TetR-like_transc_reg"/>
</dbReference>
<evidence type="ECO:0000256" key="1">
    <source>
        <dbReference type="ARBA" id="ARBA00022491"/>
    </source>
</evidence>
<dbReference type="PROSITE" id="PS01081">
    <property type="entry name" value="HTH_TETR_1"/>
    <property type="match status" value="1"/>
</dbReference>
<reference evidence="8 9" key="1">
    <citation type="submission" date="2019-03" db="EMBL/GenBank/DDBJ databases">
        <title>Genomic Encyclopedia of Type Strains, Phase IV (KMG-IV): sequencing the most valuable type-strain genomes for metagenomic binning, comparative biology and taxonomic classification.</title>
        <authorList>
            <person name="Goeker M."/>
        </authorList>
    </citation>
    <scope>NUCLEOTIDE SEQUENCE [LARGE SCALE GENOMIC DNA]</scope>
    <source>
        <strain evidence="8 9">DSM 25903</strain>
    </source>
</reference>
<comment type="caution">
    <text evidence="8">The sequence shown here is derived from an EMBL/GenBank/DDBJ whole genome shotgun (WGS) entry which is preliminary data.</text>
</comment>
<dbReference type="Gene3D" id="1.10.10.60">
    <property type="entry name" value="Homeodomain-like"/>
    <property type="match status" value="1"/>
</dbReference>
<dbReference type="Proteomes" id="UP000295122">
    <property type="component" value="Unassembled WGS sequence"/>
</dbReference>
<dbReference type="GO" id="GO:0000976">
    <property type="term" value="F:transcription cis-regulatory region binding"/>
    <property type="evidence" value="ECO:0007669"/>
    <property type="project" value="TreeGrafter"/>
</dbReference>
<feature type="region of interest" description="Disordered" evidence="6">
    <location>
        <begin position="206"/>
        <end position="249"/>
    </location>
</feature>
<feature type="compositionally biased region" description="Pro residues" evidence="6">
    <location>
        <begin position="220"/>
        <end position="231"/>
    </location>
</feature>
<dbReference type="PRINTS" id="PR00455">
    <property type="entry name" value="HTHTETR"/>
</dbReference>
<dbReference type="SUPFAM" id="SSF46689">
    <property type="entry name" value="Homeodomain-like"/>
    <property type="match status" value="1"/>
</dbReference>
<gene>
    <name evidence="8" type="ORF">EV668_3267</name>
</gene>
<dbReference type="Pfam" id="PF00440">
    <property type="entry name" value="TetR_N"/>
    <property type="match status" value="1"/>
</dbReference>
<evidence type="ECO:0000256" key="5">
    <source>
        <dbReference type="PROSITE-ProRule" id="PRU00335"/>
    </source>
</evidence>
<sequence length="249" mass="26936">MFPSREDLHEAKRQAVLRQAATSFNARGFHATSLADVAAGLGVTKAALYHYFPNKNALLAACFDHAMALCFACLDKGRAEGRNGRERLLLTLSGYIAQIIDDLSCAVVLLEEGALEADDYAKVIAERDRFEKALRGLVREGVKDGSIVPCDPKLVVFIMLGALNWVPKWYRPGGRWKPEQIAAALAEVFDRTLSSTPAAAMTTEVARISGRRAKARAAEPPAPASDPPDPGPPKRRGTRARTNGAAKAR</sequence>
<dbReference type="InterPro" id="IPR009057">
    <property type="entry name" value="Homeodomain-like_sf"/>
</dbReference>